<sequence length="124" mass="14698">MERFLEYQERISLACVFPVPFPKTEDKEIWEEMRGKTVWRVESCLAGTETRHGKCLRITRTPKRHMESGLFVSWCVVLEERYTCDNGKISGMFWSSSFLEKGDGRTKICENVWLYSEGERVRKY</sequence>
<dbReference type="EMBL" id="KF483846">
    <property type="protein sequence ID" value="AHC54748.1"/>
    <property type="molecule type" value="Genomic_DNA"/>
</dbReference>
<dbReference type="Proteomes" id="UP000232615">
    <property type="component" value="Segment"/>
</dbReference>
<evidence type="ECO:0000313" key="1">
    <source>
        <dbReference type="EMBL" id="AHC54748.1"/>
    </source>
</evidence>
<reference evidence="1 2" key="1">
    <citation type="journal article" date="2014" name="Arch. Virol.">
        <title>Complete genome sequence of Tunisvirus, a new member of the proposed family Marseilleviridae.</title>
        <authorList>
            <person name="Aherfi S."/>
            <person name="Boughalmi M."/>
            <person name="Pagnier I."/>
            <person name="Fournous G."/>
            <person name="La Scola B."/>
            <person name="Raoult D."/>
            <person name="Colson P."/>
        </authorList>
    </citation>
    <scope>NUCLEOTIDE SEQUENCE [LARGE SCALE GENOMIC DNA]</scope>
    <source>
        <strain evidence="1 2">U484</strain>
    </source>
</reference>
<evidence type="ECO:0000313" key="2">
    <source>
        <dbReference type="Proteomes" id="UP000232615"/>
    </source>
</evidence>
<gene>
    <name evidence="1" type="ORF">TNS_ORF30</name>
</gene>
<keyword evidence="2" id="KW-1185">Reference proteome</keyword>
<name>V9SD08_9VIRU</name>
<proteinExistence type="predicted"/>
<accession>V9SD08</accession>
<protein>
    <submittedName>
        <fullName evidence="1">Uncharacterized protein</fullName>
    </submittedName>
</protein>
<organism evidence="1 2">
    <name type="scientific">Tunisvirus fontaine2</name>
    <dbReference type="NCBI Taxonomy" id="1421067"/>
    <lineage>
        <taxon>Viruses</taxon>
        <taxon>Varidnaviria</taxon>
        <taxon>Bamfordvirae</taxon>
        <taxon>Nucleocytoviricota</taxon>
        <taxon>Megaviricetes</taxon>
        <taxon>Pimascovirales</taxon>
        <taxon>Pimascovirales incertae sedis</taxon>
        <taxon>Marseilleviridae</taxon>
        <taxon>Losannavirus</taxon>
        <taxon>Losannavirus tunisense</taxon>
    </lineage>
</organism>